<evidence type="ECO:0000259" key="1">
    <source>
        <dbReference type="Pfam" id="PF21530"/>
    </source>
</evidence>
<reference evidence="3" key="1">
    <citation type="submission" date="2017-03" db="EMBL/GenBank/DDBJ databases">
        <title>Phytopthora megakarya and P. palmivora, two closely related causual agents of cacao black pod achieved similar genome size and gene model numbers by different mechanisms.</title>
        <authorList>
            <person name="Ali S."/>
            <person name="Shao J."/>
            <person name="Larry D.J."/>
            <person name="Kronmiller B."/>
            <person name="Shen D."/>
            <person name="Strem M.D."/>
            <person name="Melnick R.L."/>
            <person name="Guiltinan M.J."/>
            <person name="Tyler B.M."/>
            <person name="Meinhardt L.W."/>
            <person name="Bailey B.A."/>
        </authorList>
    </citation>
    <scope>NUCLEOTIDE SEQUENCE [LARGE SCALE GENOMIC DNA]</scope>
    <source>
        <strain evidence="3">zdho120</strain>
    </source>
</reference>
<keyword evidence="2" id="KW-0547">Nucleotide-binding</keyword>
<dbReference type="FunFam" id="3.40.50.300:FF:002884">
    <property type="entry name" value="ATP-dependent DNA helicase"/>
    <property type="match status" value="1"/>
</dbReference>
<dbReference type="InterPro" id="IPR049163">
    <property type="entry name" value="Pif1-like_2B_dom"/>
</dbReference>
<dbReference type="EMBL" id="NBNE01000332">
    <property type="protein sequence ID" value="OWZ20368.1"/>
    <property type="molecule type" value="Genomic_DNA"/>
</dbReference>
<dbReference type="OrthoDB" id="95750at2759"/>
<keyword evidence="2" id="KW-0378">Hydrolase</keyword>
<protein>
    <submittedName>
        <fullName evidence="2">Helitron helicase</fullName>
    </submittedName>
</protein>
<dbReference type="Pfam" id="PF21530">
    <property type="entry name" value="Pif1_2B_dom"/>
    <property type="match status" value="1"/>
</dbReference>
<name>A0A225WTE8_9STRA</name>
<keyword evidence="2" id="KW-0067">ATP-binding</keyword>
<dbReference type="GO" id="GO:0004386">
    <property type="term" value="F:helicase activity"/>
    <property type="evidence" value="ECO:0007669"/>
    <property type="project" value="UniProtKB-KW"/>
</dbReference>
<dbReference type="PANTHER" id="PTHR10492">
    <property type="match status" value="1"/>
</dbReference>
<evidence type="ECO:0000313" key="2">
    <source>
        <dbReference type="EMBL" id="OWZ20368.1"/>
    </source>
</evidence>
<evidence type="ECO:0000313" key="3">
    <source>
        <dbReference type="Proteomes" id="UP000198211"/>
    </source>
</evidence>
<gene>
    <name evidence="2" type="ORF">PHMEG_0005240</name>
</gene>
<dbReference type="CDD" id="cd18809">
    <property type="entry name" value="SF1_C_RecD"/>
    <property type="match status" value="1"/>
</dbReference>
<dbReference type="AlphaFoldDB" id="A0A225WTE8"/>
<keyword evidence="3" id="KW-1185">Reference proteome</keyword>
<accession>A0A225WTE8</accession>
<sequence>MAKIRALIDLVYDGLGGRYVEDGYIAAREILTPLNVDVLKLNDAAIQAIPRESRQYVLADTVEDAPDTSTLPEEFLNSFNISGLPRHKLNLKVDAPIILLQNIKGKNAICNGTRLQVCHMLDHYIEAKWLTGILTGQVFVIPRIPLISHNSGLPFEIRRGPFPVQLTYAMTINKAQGQTLKGLDVYLPQPVFAHGQLYIALSRATSRQHIKIAVDYNFHQEEDGYFTLNDVYHGIAN</sequence>
<dbReference type="Proteomes" id="UP000198211">
    <property type="component" value="Unassembled WGS sequence"/>
</dbReference>
<keyword evidence="2" id="KW-0347">Helicase</keyword>
<feature type="domain" description="DNA helicase Pif1-like 2B" evidence="1">
    <location>
        <begin position="74"/>
        <end position="118"/>
    </location>
</feature>
<dbReference type="InterPro" id="IPR027417">
    <property type="entry name" value="P-loop_NTPase"/>
</dbReference>
<organism evidence="2 3">
    <name type="scientific">Phytophthora megakarya</name>
    <dbReference type="NCBI Taxonomy" id="4795"/>
    <lineage>
        <taxon>Eukaryota</taxon>
        <taxon>Sar</taxon>
        <taxon>Stramenopiles</taxon>
        <taxon>Oomycota</taxon>
        <taxon>Peronosporomycetes</taxon>
        <taxon>Peronosporales</taxon>
        <taxon>Peronosporaceae</taxon>
        <taxon>Phytophthora</taxon>
    </lineage>
</organism>
<dbReference type="PANTHER" id="PTHR10492:SF57">
    <property type="entry name" value="ATP-DEPENDENT DNA HELICASE"/>
    <property type="match status" value="1"/>
</dbReference>
<comment type="caution">
    <text evidence="2">The sequence shown here is derived from an EMBL/GenBank/DDBJ whole genome shotgun (WGS) entry which is preliminary data.</text>
</comment>
<proteinExistence type="predicted"/>
<dbReference type="SUPFAM" id="SSF52540">
    <property type="entry name" value="P-loop containing nucleoside triphosphate hydrolases"/>
    <property type="match status" value="1"/>
</dbReference>